<protein>
    <submittedName>
        <fullName evidence="1">Uncharacterized protein</fullName>
    </submittedName>
</protein>
<organism evidence="1 2">
    <name type="scientific">Candidatus Onthousia excrementipullorum</name>
    <dbReference type="NCBI Taxonomy" id="2840884"/>
    <lineage>
        <taxon>Bacteria</taxon>
        <taxon>Bacillati</taxon>
        <taxon>Bacillota</taxon>
        <taxon>Bacilli</taxon>
        <taxon>Candidatus Onthousia</taxon>
    </lineage>
</organism>
<evidence type="ECO:0000313" key="2">
    <source>
        <dbReference type="Proteomes" id="UP000824232"/>
    </source>
</evidence>
<reference evidence="1" key="2">
    <citation type="journal article" date="2021" name="PeerJ">
        <title>Extensive microbial diversity within the chicken gut microbiome revealed by metagenomics and culture.</title>
        <authorList>
            <person name="Gilroy R."/>
            <person name="Ravi A."/>
            <person name="Getino M."/>
            <person name="Pursley I."/>
            <person name="Horton D.L."/>
            <person name="Alikhan N.F."/>
            <person name="Baker D."/>
            <person name="Gharbi K."/>
            <person name="Hall N."/>
            <person name="Watson M."/>
            <person name="Adriaenssens E.M."/>
            <person name="Foster-Nyarko E."/>
            <person name="Jarju S."/>
            <person name="Secka A."/>
            <person name="Antonio M."/>
            <person name="Oren A."/>
            <person name="Chaudhuri R.R."/>
            <person name="La Ragione R."/>
            <person name="Hildebrand F."/>
            <person name="Pallen M.J."/>
        </authorList>
    </citation>
    <scope>NUCLEOTIDE SEQUENCE</scope>
    <source>
        <strain evidence="1">CHK184-20233</strain>
    </source>
</reference>
<gene>
    <name evidence="1" type="ORF">IAB38_02430</name>
</gene>
<proteinExistence type="predicted"/>
<dbReference type="Proteomes" id="UP000824232">
    <property type="component" value="Unassembled WGS sequence"/>
</dbReference>
<dbReference type="AlphaFoldDB" id="A0A9D1J385"/>
<dbReference type="EMBL" id="DVHC01000026">
    <property type="protein sequence ID" value="HIR58884.1"/>
    <property type="molecule type" value="Genomic_DNA"/>
</dbReference>
<name>A0A9D1J385_9FIRM</name>
<evidence type="ECO:0000313" key="1">
    <source>
        <dbReference type="EMBL" id="HIR58884.1"/>
    </source>
</evidence>
<accession>A0A9D1J385</accession>
<comment type="caution">
    <text evidence="1">The sequence shown here is derived from an EMBL/GenBank/DDBJ whole genome shotgun (WGS) entry which is preliminary data.</text>
</comment>
<reference evidence="1" key="1">
    <citation type="submission" date="2020-10" db="EMBL/GenBank/DDBJ databases">
        <authorList>
            <person name="Gilroy R."/>
        </authorList>
    </citation>
    <scope>NUCLEOTIDE SEQUENCE</scope>
    <source>
        <strain evidence="1">CHK184-20233</strain>
    </source>
</reference>
<sequence length="215" mass="24957">MNLISLLQNRQELLSFEPLVSYLQEIERLNPEIIFQNKRLCYLKDDEHYYKIEYRLSDGPLLSDIVEIGITDINFFAVRHTAFSITNPDNNLDIPDMPEKSIDDEFLVFGDNSCNVIDRFYSYENNNIEVLSSNVMELSLSEMKELFDPDNFLDCECLLILDNAKKNNDKIAELRMMIDTGAGGNAFSRLAFGPLRHRFVPEISEDKTFTYTLKK</sequence>